<dbReference type="GeneID" id="116289187"/>
<accession>A0A6P8H6A5</accession>
<proteinExistence type="predicted"/>
<evidence type="ECO:0000256" key="1">
    <source>
        <dbReference type="SAM" id="SignalP"/>
    </source>
</evidence>
<name>A0A6P8H6A5_ACTTE</name>
<feature type="chain" id="PRO_5044653015" evidence="1">
    <location>
        <begin position="23"/>
        <end position="137"/>
    </location>
</feature>
<dbReference type="OrthoDB" id="10193347at2759"/>
<feature type="signal peptide" evidence="1">
    <location>
        <begin position="1"/>
        <end position="22"/>
    </location>
</feature>
<dbReference type="AlphaFoldDB" id="A0A6P8H6A5"/>
<evidence type="ECO:0000313" key="3">
    <source>
        <dbReference type="RefSeq" id="XP_031551924.1"/>
    </source>
</evidence>
<keyword evidence="1" id="KW-0732">Signal</keyword>
<reference evidence="3 4" key="1">
    <citation type="submission" date="2025-04" db="UniProtKB">
        <authorList>
            <consortium name="RefSeq"/>
        </authorList>
    </citation>
    <scope>IDENTIFICATION</scope>
    <source>
        <tissue evidence="3 4">Tentacle</tissue>
    </source>
</reference>
<organism evidence="2 3">
    <name type="scientific">Actinia tenebrosa</name>
    <name type="common">Australian red waratah sea anemone</name>
    <dbReference type="NCBI Taxonomy" id="6105"/>
    <lineage>
        <taxon>Eukaryota</taxon>
        <taxon>Metazoa</taxon>
        <taxon>Cnidaria</taxon>
        <taxon>Anthozoa</taxon>
        <taxon>Hexacorallia</taxon>
        <taxon>Actiniaria</taxon>
        <taxon>Actiniidae</taxon>
        <taxon>Actinia</taxon>
    </lineage>
</organism>
<gene>
    <name evidence="3 4" type="primary">LOC116289187</name>
</gene>
<protein>
    <submittedName>
        <fullName evidence="3 4">Uncharacterized protein LOC116289187</fullName>
    </submittedName>
</protein>
<dbReference type="RefSeq" id="XP_031551925.1">
    <property type="nucleotide sequence ID" value="XM_031696065.1"/>
</dbReference>
<dbReference type="RefSeq" id="XP_031551924.1">
    <property type="nucleotide sequence ID" value="XM_031696064.1"/>
</dbReference>
<dbReference type="KEGG" id="aten:116289187"/>
<evidence type="ECO:0000313" key="2">
    <source>
        <dbReference type="Proteomes" id="UP000515163"/>
    </source>
</evidence>
<dbReference type="Proteomes" id="UP000515163">
    <property type="component" value="Unplaced"/>
</dbReference>
<keyword evidence="2" id="KW-1185">Reference proteome</keyword>
<evidence type="ECO:0000313" key="4">
    <source>
        <dbReference type="RefSeq" id="XP_031551925.1"/>
    </source>
</evidence>
<sequence>MSIKVLILVLVLVVAIATEVKGLWPRRRIGKSVDLEEEIYPEAASLPSANKFYDKWQQLRDATIESIEKRKKKLKFPGDCMSSKLQNFAKRCGLSIVSGGSHILVYDGGRLITTIPHSVKENGTCRNIINILNGRCT</sequence>